<dbReference type="EMBL" id="JAAMPI010000076">
    <property type="protein sequence ID" value="KAF4636212.1"/>
    <property type="molecule type" value="Genomic_DNA"/>
</dbReference>
<evidence type="ECO:0000313" key="2">
    <source>
        <dbReference type="EMBL" id="KAF4636212.1"/>
    </source>
</evidence>
<comment type="caution">
    <text evidence="2">The sequence shown here is derived from an EMBL/GenBank/DDBJ whole genome shotgun (WGS) entry which is preliminary data.</text>
</comment>
<dbReference type="GO" id="GO:0050661">
    <property type="term" value="F:NADP binding"/>
    <property type="evidence" value="ECO:0007669"/>
    <property type="project" value="InterPro"/>
</dbReference>
<gene>
    <name evidence="2" type="ORF">G7Y89_g1866</name>
</gene>
<dbReference type="InterPro" id="IPR036291">
    <property type="entry name" value="NAD(P)-bd_dom_sf"/>
</dbReference>
<evidence type="ECO:0000313" key="3">
    <source>
        <dbReference type="Proteomes" id="UP000566819"/>
    </source>
</evidence>
<evidence type="ECO:0000259" key="1">
    <source>
        <dbReference type="Pfam" id="PF03446"/>
    </source>
</evidence>
<proteinExistence type="predicted"/>
<organism evidence="2 3">
    <name type="scientific">Cudoniella acicularis</name>
    <dbReference type="NCBI Taxonomy" id="354080"/>
    <lineage>
        <taxon>Eukaryota</taxon>
        <taxon>Fungi</taxon>
        <taxon>Dikarya</taxon>
        <taxon>Ascomycota</taxon>
        <taxon>Pezizomycotina</taxon>
        <taxon>Leotiomycetes</taxon>
        <taxon>Helotiales</taxon>
        <taxon>Tricladiaceae</taxon>
        <taxon>Cudoniella</taxon>
    </lineage>
</organism>
<reference evidence="2 3" key="1">
    <citation type="submission" date="2020-03" db="EMBL/GenBank/DDBJ databases">
        <title>Draft Genome Sequence of Cudoniella acicularis.</title>
        <authorList>
            <person name="Buettner E."/>
            <person name="Kellner H."/>
        </authorList>
    </citation>
    <scope>NUCLEOTIDE SEQUENCE [LARGE SCALE GENOMIC DNA]</scope>
    <source>
        <strain evidence="2 3">DSM 108380</strain>
    </source>
</reference>
<dbReference type="PANTHER" id="PTHR43580">
    <property type="entry name" value="OXIDOREDUCTASE GLYR1-RELATED"/>
    <property type="match status" value="1"/>
</dbReference>
<dbReference type="InterPro" id="IPR051265">
    <property type="entry name" value="HIBADH-related_NP60_sf"/>
</dbReference>
<dbReference type="AlphaFoldDB" id="A0A8H4RUF0"/>
<dbReference type="Proteomes" id="UP000566819">
    <property type="component" value="Unassembled WGS sequence"/>
</dbReference>
<dbReference type="PANTHER" id="PTHR43580:SF8">
    <property type="entry name" value="6-PHOSPHOGLUCONATE DEHYDROGENASE NADP-BINDING DOMAIN-CONTAINING PROTEIN-RELATED"/>
    <property type="match status" value="1"/>
</dbReference>
<dbReference type="Gene3D" id="3.40.50.720">
    <property type="entry name" value="NAD(P)-binding Rossmann-like Domain"/>
    <property type="match status" value="1"/>
</dbReference>
<dbReference type="OrthoDB" id="435038at2759"/>
<name>A0A8H4RUF0_9HELO</name>
<accession>A0A8H4RUF0</accession>
<dbReference type="InterPro" id="IPR006115">
    <property type="entry name" value="6PGDH_NADP-bd"/>
</dbReference>
<keyword evidence="3" id="KW-1185">Reference proteome</keyword>
<dbReference type="Pfam" id="PF03446">
    <property type="entry name" value="NAD_binding_2"/>
    <property type="match status" value="1"/>
</dbReference>
<feature type="domain" description="6-phosphogluconate dehydrogenase NADP-binding" evidence="1">
    <location>
        <begin position="6"/>
        <end position="121"/>
    </location>
</feature>
<sequence>MVQPPVGWIGLGSMGIGMSNNLQKYLTASSSPPSTYTNRTLSRGKSLKKLGAVPIETVKELASKCEINFSCVGNDAVLQETTNEIIASGSIEGKIYMDCSTMHPDTSTKIAEQIQKAGGQFAASISYF</sequence>
<dbReference type="SUPFAM" id="SSF51735">
    <property type="entry name" value="NAD(P)-binding Rossmann-fold domains"/>
    <property type="match status" value="1"/>
</dbReference>
<protein>
    <recommendedName>
        <fullName evidence="1">6-phosphogluconate dehydrogenase NADP-binding domain-containing protein</fullName>
    </recommendedName>
</protein>